<evidence type="ECO:0000313" key="2">
    <source>
        <dbReference type="Proteomes" id="UP000596202"/>
    </source>
</evidence>
<dbReference type="GeneID" id="93528390"/>
<dbReference type="OrthoDB" id="793848at2"/>
<reference evidence="1 2" key="1">
    <citation type="submission" date="2021-01" db="EMBL/GenBank/DDBJ databases">
        <title>FDA dAtabase for Regulatory Grade micrObial Sequences (FDA-ARGOS): Supporting development and validation of Infectious Disease Dx tests.</title>
        <authorList>
            <person name="Sproer C."/>
            <person name="Gronow S."/>
            <person name="Severitt S."/>
            <person name="Schroder I."/>
            <person name="Tallon L."/>
            <person name="Sadzewicz L."/>
            <person name="Zhao X."/>
            <person name="Boylan J."/>
            <person name="Ott S."/>
            <person name="Bowen H."/>
            <person name="Vavikolanu K."/>
            <person name="Mehta A."/>
            <person name="Aluvathingal J."/>
            <person name="Nadendla S."/>
            <person name="Lowell S."/>
            <person name="Myers T."/>
            <person name="Yan Y."/>
            <person name="Sichtig H."/>
        </authorList>
    </citation>
    <scope>NUCLEOTIDE SEQUENCE [LARGE SCALE GENOMIC DNA]</scope>
    <source>
        <strain evidence="1 2">FDAARGOS_1131</strain>
    </source>
</reference>
<protein>
    <submittedName>
        <fullName evidence="1">Uncharacterized protein</fullName>
    </submittedName>
</protein>
<proteinExistence type="predicted"/>
<accession>A0A9Q7E9P7</accession>
<evidence type="ECO:0000313" key="1">
    <source>
        <dbReference type="EMBL" id="QQT98938.1"/>
    </source>
</evidence>
<dbReference type="Proteomes" id="UP000596202">
    <property type="component" value="Chromosome"/>
</dbReference>
<dbReference type="EMBL" id="CP068108">
    <property type="protein sequence ID" value="QQT98938.1"/>
    <property type="molecule type" value="Genomic_DNA"/>
</dbReference>
<dbReference type="AlphaFoldDB" id="A0A9Q7E9P7"/>
<gene>
    <name evidence="1" type="ORF">I6I88_12020</name>
</gene>
<organism evidence="1 2">
    <name type="scientific">Myroides odoratus</name>
    <name type="common">Flavobacterium odoratum</name>
    <dbReference type="NCBI Taxonomy" id="256"/>
    <lineage>
        <taxon>Bacteria</taxon>
        <taxon>Pseudomonadati</taxon>
        <taxon>Bacteroidota</taxon>
        <taxon>Flavobacteriia</taxon>
        <taxon>Flavobacteriales</taxon>
        <taxon>Flavobacteriaceae</taxon>
        <taxon>Myroides</taxon>
    </lineage>
</organism>
<dbReference type="RefSeq" id="WP_002986335.1">
    <property type="nucleotide sequence ID" value="NZ_CP068108.1"/>
</dbReference>
<name>A0A9Q7E9P7_MYROD</name>
<sequence>MNYGTLPKEIGTIQNGIDEMMFYQYLPIKGNDTFWIDLPSQLNNDFLQELITIVNNDFINLRGAQEFKEHYIYLTVKHLYVTHGKGLNRPGIHSDGFMTDDINYIWSNELPTVFYSGEFPNVPMDDELSINYFEEQKQYCERVVYPTNNILRLDQFNIHETNTIEKFSGLRCFVKISFSKDKYDLKGNAKNSCITSDWEYRERSQTRNIPQKI</sequence>